<proteinExistence type="predicted"/>
<reference evidence="1" key="1">
    <citation type="submission" date="2022-04" db="EMBL/GenBank/DDBJ databases">
        <title>Chromosome-scale genome assembly of Holotrichia oblita Faldermann.</title>
        <authorList>
            <person name="Rongchong L."/>
        </authorList>
    </citation>
    <scope>NUCLEOTIDE SEQUENCE</scope>
    <source>
        <strain evidence="1">81SQS9</strain>
    </source>
</reference>
<sequence length="111" mass="12656">MSDHDELIKAVLSADAGSVLTLNDYEKVKGRLKKKKTLLTRNKHKVNISSESVNCKQTSFPTDFIVYINETRSNIRRTTTVRETSFISLLSLLLFKNEELLCREVILLGIL</sequence>
<dbReference type="Proteomes" id="UP001056778">
    <property type="component" value="Chromosome 2"/>
</dbReference>
<gene>
    <name evidence="1" type="ORF">MML48_2g00007288</name>
</gene>
<accession>A0ACB9TPE7</accession>
<comment type="caution">
    <text evidence="1">The sequence shown here is derived from an EMBL/GenBank/DDBJ whole genome shotgun (WGS) entry which is preliminary data.</text>
</comment>
<keyword evidence="1" id="KW-0812">Transmembrane</keyword>
<name>A0ACB9TPE7_HOLOL</name>
<evidence type="ECO:0000313" key="2">
    <source>
        <dbReference type="Proteomes" id="UP001056778"/>
    </source>
</evidence>
<protein>
    <submittedName>
        <fullName evidence="1">Transmembrane protein</fullName>
    </submittedName>
</protein>
<keyword evidence="2" id="KW-1185">Reference proteome</keyword>
<keyword evidence="1" id="KW-0472">Membrane</keyword>
<evidence type="ECO:0000313" key="1">
    <source>
        <dbReference type="EMBL" id="KAI4468657.1"/>
    </source>
</evidence>
<dbReference type="EMBL" id="CM043016">
    <property type="protein sequence ID" value="KAI4468657.1"/>
    <property type="molecule type" value="Genomic_DNA"/>
</dbReference>
<organism evidence="1 2">
    <name type="scientific">Holotrichia oblita</name>
    <name type="common">Chafer beetle</name>
    <dbReference type="NCBI Taxonomy" id="644536"/>
    <lineage>
        <taxon>Eukaryota</taxon>
        <taxon>Metazoa</taxon>
        <taxon>Ecdysozoa</taxon>
        <taxon>Arthropoda</taxon>
        <taxon>Hexapoda</taxon>
        <taxon>Insecta</taxon>
        <taxon>Pterygota</taxon>
        <taxon>Neoptera</taxon>
        <taxon>Endopterygota</taxon>
        <taxon>Coleoptera</taxon>
        <taxon>Polyphaga</taxon>
        <taxon>Scarabaeiformia</taxon>
        <taxon>Scarabaeidae</taxon>
        <taxon>Melolonthinae</taxon>
        <taxon>Holotrichia</taxon>
    </lineage>
</organism>